<organism evidence="2 3">
    <name type="scientific">Neptuniibacter pectenicola</name>
    <dbReference type="NCBI Taxonomy" id="1806669"/>
    <lineage>
        <taxon>Bacteria</taxon>
        <taxon>Pseudomonadati</taxon>
        <taxon>Pseudomonadota</taxon>
        <taxon>Gammaproteobacteria</taxon>
        <taxon>Oceanospirillales</taxon>
        <taxon>Oceanospirillaceae</taxon>
        <taxon>Neptuniibacter</taxon>
    </lineage>
</organism>
<dbReference type="InterPro" id="IPR012674">
    <property type="entry name" value="Calycin"/>
</dbReference>
<evidence type="ECO:0000313" key="2">
    <source>
        <dbReference type="EMBL" id="MEM5536215.1"/>
    </source>
</evidence>
<dbReference type="EMBL" id="JBBMRA010000005">
    <property type="protein sequence ID" value="MEM5536215.1"/>
    <property type="molecule type" value="Genomic_DNA"/>
</dbReference>
<evidence type="ECO:0000313" key="3">
    <source>
        <dbReference type="Proteomes" id="UP001449225"/>
    </source>
</evidence>
<name>A0ABU9TR84_9GAMM</name>
<evidence type="ECO:0000256" key="1">
    <source>
        <dbReference type="SAM" id="SignalP"/>
    </source>
</evidence>
<reference evidence="2 3" key="1">
    <citation type="submission" date="2024-03" db="EMBL/GenBank/DDBJ databases">
        <title>Community enrichment and isolation of bacterial strains for fucoidan degradation.</title>
        <authorList>
            <person name="Sichert A."/>
        </authorList>
    </citation>
    <scope>NUCLEOTIDE SEQUENCE [LARGE SCALE GENOMIC DNA]</scope>
    <source>
        <strain evidence="2 3">AS76</strain>
    </source>
</reference>
<gene>
    <name evidence="2" type="ORF">WNY58_07405</name>
</gene>
<evidence type="ECO:0008006" key="4">
    <source>
        <dbReference type="Google" id="ProtNLM"/>
    </source>
</evidence>
<keyword evidence="1" id="KW-0732">Signal</keyword>
<dbReference type="Proteomes" id="UP001449225">
    <property type="component" value="Unassembled WGS sequence"/>
</dbReference>
<feature type="chain" id="PRO_5047221601" description="Molybdenum cofactor biosynthesis protein F N-terminal domain-containing protein" evidence="1">
    <location>
        <begin position="28"/>
        <end position="137"/>
    </location>
</feature>
<feature type="signal peptide" evidence="1">
    <location>
        <begin position="1"/>
        <end position="27"/>
    </location>
</feature>
<protein>
    <recommendedName>
        <fullName evidence="4">Molybdenum cofactor biosynthesis protein F N-terminal domain-containing protein</fullName>
    </recommendedName>
</protein>
<accession>A0ABU9TR84</accession>
<proteinExistence type="predicted"/>
<dbReference type="PROSITE" id="PS51257">
    <property type="entry name" value="PROKAR_LIPOPROTEIN"/>
    <property type="match status" value="1"/>
</dbReference>
<sequence>MKMLSNASTLYFSLYCFFIACAGSAQASEPETTRALDGTEIRYMYTSGRSYHVKFAVEGVSYRYLTGSKPERWWGPFPYQAMLVDNNRYFASWFEQGYGDYVTLLINFDAQEIHGSAIIGGNEVHFHKADLLTVVRP</sequence>
<comment type="caution">
    <text evidence="2">The sequence shown here is derived from an EMBL/GenBank/DDBJ whole genome shotgun (WGS) entry which is preliminary data.</text>
</comment>
<keyword evidence="3" id="KW-1185">Reference proteome</keyword>
<dbReference type="Gene3D" id="2.40.128.20">
    <property type="match status" value="1"/>
</dbReference>
<dbReference type="RefSeq" id="WP_067986073.1">
    <property type="nucleotide sequence ID" value="NZ_CAXBCE010000002.1"/>
</dbReference>